<gene>
    <name evidence="1" type="ORF">CMC5_017030</name>
</gene>
<reference evidence="1 2" key="1">
    <citation type="submission" date="2015-07" db="EMBL/GenBank/DDBJ databases">
        <title>Genome analysis of myxobacterium Chondromyces crocatus Cm c5 reveals a high potential for natural compound synthesis and the genetic basis for the loss of fruiting body formation.</title>
        <authorList>
            <person name="Zaburannyi N."/>
            <person name="Bunk B."/>
            <person name="Maier J."/>
            <person name="Overmann J."/>
            <person name="Mueller R."/>
        </authorList>
    </citation>
    <scope>NUCLEOTIDE SEQUENCE [LARGE SCALE GENOMIC DNA]</scope>
    <source>
        <strain evidence="1 2">Cm c5</strain>
    </source>
</reference>
<dbReference type="AlphaFoldDB" id="A0A0K1EA75"/>
<evidence type="ECO:0008006" key="3">
    <source>
        <dbReference type="Google" id="ProtNLM"/>
    </source>
</evidence>
<dbReference type="EMBL" id="CP012159">
    <property type="protein sequence ID" value="AKT37562.1"/>
    <property type="molecule type" value="Genomic_DNA"/>
</dbReference>
<dbReference type="KEGG" id="ccro:CMC5_017030"/>
<dbReference type="SUPFAM" id="SSF53474">
    <property type="entry name" value="alpha/beta-Hydrolases"/>
    <property type="match status" value="1"/>
</dbReference>
<accession>A0A0K1EA75</accession>
<dbReference type="Proteomes" id="UP000067626">
    <property type="component" value="Chromosome"/>
</dbReference>
<proteinExistence type="predicted"/>
<dbReference type="Gene3D" id="3.40.50.1820">
    <property type="entry name" value="alpha/beta hydrolase"/>
    <property type="match status" value="1"/>
</dbReference>
<protein>
    <recommendedName>
        <fullName evidence="3">Serine aminopeptidase S33 domain-containing protein</fullName>
    </recommendedName>
</protein>
<organism evidence="1 2">
    <name type="scientific">Chondromyces crocatus</name>
    <dbReference type="NCBI Taxonomy" id="52"/>
    <lineage>
        <taxon>Bacteria</taxon>
        <taxon>Pseudomonadati</taxon>
        <taxon>Myxococcota</taxon>
        <taxon>Polyangia</taxon>
        <taxon>Polyangiales</taxon>
        <taxon>Polyangiaceae</taxon>
        <taxon>Chondromyces</taxon>
    </lineage>
</organism>
<dbReference type="InterPro" id="IPR029058">
    <property type="entry name" value="AB_hydrolase_fold"/>
</dbReference>
<dbReference type="RefSeq" id="WP_245678353.1">
    <property type="nucleotide sequence ID" value="NZ_CP012159.1"/>
</dbReference>
<name>A0A0K1EA75_CHOCO</name>
<evidence type="ECO:0000313" key="1">
    <source>
        <dbReference type="EMBL" id="AKT37562.1"/>
    </source>
</evidence>
<keyword evidence="2" id="KW-1185">Reference proteome</keyword>
<sequence length="275" mass="29051">MAPSGTTAALVNPARSATAPRVHRRSAAPLAALLLSTLVAGCNRDEQALASERSSSPFRLELPGLSRLFPATATEVAVPGDLPAFVVRGADGGCPRMVFLSGMCSHGLGYIQSFQAAARDHGGVLALQGDTACSADGAFRKYSFDLDKQDARIQAALATCGGKAEDLVLAGYSQGAYVAERLAERWPERYTRLVLIGAPTTPSAARLRKLRGAVLVSGEHDAKYRMKDGTKALEAAKVPAMYLEMPGAGHGQMTEAERTMDEALTWLDEHARAAP</sequence>
<evidence type="ECO:0000313" key="2">
    <source>
        <dbReference type="Proteomes" id="UP000067626"/>
    </source>
</evidence>